<evidence type="ECO:0000313" key="2">
    <source>
        <dbReference type="Proteomes" id="UP000237000"/>
    </source>
</evidence>
<evidence type="ECO:0000313" key="1">
    <source>
        <dbReference type="EMBL" id="PON88696.1"/>
    </source>
</evidence>
<reference evidence="2" key="1">
    <citation type="submission" date="2016-06" db="EMBL/GenBank/DDBJ databases">
        <title>Parallel loss of symbiosis genes in relatives of nitrogen-fixing non-legume Parasponia.</title>
        <authorList>
            <person name="Van Velzen R."/>
            <person name="Holmer R."/>
            <person name="Bu F."/>
            <person name="Rutten L."/>
            <person name="Van Zeijl A."/>
            <person name="Liu W."/>
            <person name="Santuari L."/>
            <person name="Cao Q."/>
            <person name="Sharma T."/>
            <person name="Shen D."/>
            <person name="Roswanjaya Y."/>
            <person name="Wardhani T."/>
            <person name="Kalhor M.S."/>
            <person name="Jansen J."/>
            <person name="Van den Hoogen J."/>
            <person name="Gungor B."/>
            <person name="Hartog M."/>
            <person name="Hontelez J."/>
            <person name="Verver J."/>
            <person name="Yang W.-C."/>
            <person name="Schijlen E."/>
            <person name="Repin R."/>
            <person name="Schilthuizen M."/>
            <person name="Schranz E."/>
            <person name="Heidstra R."/>
            <person name="Miyata K."/>
            <person name="Fedorova E."/>
            <person name="Kohlen W."/>
            <person name="Bisseling T."/>
            <person name="Smit S."/>
            <person name="Geurts R."/>
        </authorList>
    </citation>
    <scope>NUCLEOTIDE SEQUENCE [LARGE SCALE GENOMIC DNA]</scope>
    <source>
        <strain evidence="2">cv. RG33-2</strain>
    </source>
</reference>
<comment type="caution">
    <text evidence="1">The sequence shown here is derived from an EMBL/GenBank/DDBJ whole genome shotgun (WGS) entry which is preliminary data.</text>
</comment>
<dbReference type="OrthoDB" id="10268634at2759"/>
<name>A0A2P5ET53_TREOI</name>
<keyword evidence="2" id="KW-1185">Reference proteome</keyword>
<protein>
    <submittedName>
        <fullName evidence="1">Uncharacterized protein</fullName>
    </submittedName>
</protein>
<proteinExistence type="predicted"/>
<dbReference type="AlphaFoldDB" id="A0A2P5ET53"/>
<sequence length="89" mass="10523">MLIHSKGRDEAYTDFMFFWSFLVFGHNNLKNSSCFITVRFQFTVFRYTGWEGNFPDKLPRGAVLRLQKGPIDHCFHGLMAELTNSKHYR</sequence>
<accession>A0A2P5ET53</accession>
<dbReference type="Proteomes" id="UP000237000">
    <property type="component" value="Unassembled WGS sequence"/>
</dbReference>
<gene>
    <name evidence="1" type="ORF">TorRG33x02_154020</name>
</gene>
<dbReference type="EMBL" id="JXTC01000102">
    <property type="protein sequence ID" value="PON88696.1"/>
    <property type="molecule type" value="Genomic_DNA"/>
</dbReference>
<dbReference type="InParanoid" id="A0A2P5ET53"/>
<organism evidence="1 2">
    <name type="scientific">Trema orientale</name>
    <name type="common">Charcoal tree</name>
    <name type="synonym">Celtis orientalis</name>
    <dbReference type="NCBI Taxonomy" id="63057"/>
    <lineage>
        <taxon>Eukaryota</taxon>
        <taxon>Viridiplantae</taxon>
        <taxon>Streptophyta</taxon>
        <taxon>Embryophyta</taxon>
        <taxon>Tracheophyta</taxon>
        <taxon>Spermatophyta</taxon>
        <taxon>Magnoliopsida</taxon>
        <taxon>eudicotyledons</taxon>
        <taxon>Gunneridae</taxon>
        <taxon>Pentapetalae</taxon>
        <taxon>rosids</taxon>
        <taxon>fabids</taxon>
        <taxon>Rosales</taxon>
        <taxon>Cannabaceae</taxon>
        <taxon>Trema</taxon>
    </lineage>
</organism>